<evidence type="ECO:0000313" key="1">
    <source>
        <dbReference type="EMBL" id="OCF22301.1"/>
    </source>
</evidence>
<dbReference type="AlphaFoldDB" id="A0A1B9FU53"/>
<accession>A0A1B9FU53</accession>
<dbReference type="EMBL" id="KI894025">
    <property type="protein sequence ID" value="OCF22301.1"/>
    <property type="molecule type" value="Genomic_DNA"/>
</dbReference>
<reference evidence="1" key="3">
    <citation type="submission" date="2014-01" db="EMBL/GenBank/DDBJ databases">
        <title>Evolution of pathogenesis and genome organization in the Tremellales.</title>
        <authorList>
            <person name="Cuomo C."/>
            <person name="Litvintseva A."/>
            <person name="Heitman J."/>
            <person name="Chen Y."/>
            <person name="Sun S."/>
            <person name="Springer D."/>
            <person name="Dromer F."/>
            <person name="Young S."/>
            <person name="Zeng Q."/>
            <person name="Chapman S."/>
            <person name="Gujja S."/>
            <person name="Saif S."/>
            <person name="Birren B."/>
        </authorList>
    </citation>
    <scope>NUCLEOTIDE SEQUENCE</scope>
    <source>
        <strain evidence="1">CBS 10118</strain>
    </source>
</reference>
<proteinExistence type="predicted"/>
<evidence type="ECO:0000313" key="3">
    <source>
        <dbReference type="Proteomes" id="UP000092730"/>
    </source>
</evidence>
<dbReference type="KEGG" id="kbi:30212346"/>
<dbReference type="EMBL" id="CP144548">
    <property type="protein sequence ID" value="WVW86755.1"/>
    <property type="molecule type" value="Genomic_DNA"/>
</dbReference>
<evidence type="ECO:0000313" key="2">
    <source>
        <dbReference type="EMBL" id="WVW86755.1"/>
    </source>
</evidence>
<reference evidence="2" key="2">
    <citation type="submission" date="2013-07" db="EMBL/GenBank/DDBJ databases">
        <authorList>
            <consortium name="The Broad Institute Genome Sequencing Platform"/>
            <person name="Cuomo C."/>
            <person name="Litvintseva A."/>
            <person name="Chen Y."/>
            <person name="Heitman J."/>
            <person name="Sun S."/>
            <person name="Springer D."/>
            <person name="Dromer F."/>
            <person name="Young S.K."/>
            <person name="Zeng Q."/>
            <person name="Gargeya S."/>
            <person name="Fitzgerald M."/>
            <person name="Abouelleil A."/>
            <person name="Alvarado L."/>
            <person name="Berlin A.M."/>
            <person name="Chapman S.B."/>
            <person name="Dewar J."/>
            <person name="Goldberg J."/>
            <person name="Griggs A."/>
            <person name="Gujja S."/>
            <person name="Hansen M."/>
            <person name="Howarth C."/>
            <person name="Imamovic A."/>
            <person name="Larimer J."/>
            <person name="McCowan C."/>
            <person name="Murphy C."/>
            <person name="Pearson M."/>
            <person name="Priest M."/>
            <person name="Roberts A."/>
            <person name="Saif S."/>
            <person name="Shea T."/>
            <person name="Sykes S."/>
            <person name="Wortman J."/>
            <person name="Nusbaum C."/>
            <person name="Birren B."/>
        </authorList>
    </citation>
    <scope>NUCLEOTIDE SEQUENCE</scope>
    <source>
        <strain evidence="2">CBS 10118</strain>
    </source>
</reference>
<organism evidence="1">
    <name type="scientific">Kwoniella bestiolae CBS 10118</name>
    <dbReference type="NCBI Taxonomy" id="1296100"/>
    <lineage>
        <taxon>Eukaryota</taxon>
        <taxon>Fungi</taxon>
        <taxon>Dikarya</taxon>
        <taxon>Basidiomycota</taxon>
        <taxon>Agaricomycotina</taxon>
        <taxon>Tremellomycetes</taxon>
        <taxon>Tremellales</taxon>
        <taxon>Cryptococcaceae</taxon>
        <taxon>Kwoniella</taxon>
    </lineage>
</organism>
<protein>
    <recommendedName>
        <fullName evidence="4">SnoaL-like domain-containing protein</fullName>
    </recommendedName>
</protein>
<dbReference type="RefSeq" id="XP_019043371.1">
    <property type="nucleotide sequence ID" value="XM_019194535.1"/>
</dbReference>
<dbReference type="Proteomes" id="UP000092730">
    <property type="component" value="Chromosome 8"/>
</dbReference>
<dbReference type="GeneID" id="30212346"/>
<reference evidence="1" key="1">
    <citation type="submission" date="2013-07" db="EMBL/GenBank/DDBJ databases">
        <title>The Genome Sequence of Cryptococcus bestiolae CBS10118.</title>
        <authorList>
            <consortium name="The Broad Institute Genome Sequencing Platform"/>
            <person name="Cuomo C."/>
            <person name="Litvintseva A."/>
            <person name="Chen Y."/>
            <person name="Heitman J."/>
            <person name="Sun S."/>
            <person name="Springer D."/>
            <person name="Dromer F."/>
            <person name="Young S.K."/>
            <person name="Zeng Q."/>
            <person name="Gargeya S."/>
            <person name="Fitzgerald M."/>
            <person name="Abouelleil A."/>
            <person name="Alvarado L."/>
            <person name="Berlin A.M."/>
            <person name="Chapman S.B."/>
            <person name="Dewar J."/>
            <person name="Goldberg J."/>
            <person name="Griggs A."/>
            <person name="Gujja S."/>
            <person name="Hansen M."/>
            <person name="Howarth C."/>
            <person name="Imamovic A."/>
            <person name="Larimer J."/>
            <person name="McCowan C."/>
            <person name="Murphy C."/>
            <person name="Pearson M."/>
            <person name="Priest M."/>
            <person name="Roberts A."/>
            <person name="Saif S."/>
            <person name="Shea T."/>
            <person name="Sykes S."/>
            <person name="Wortman J."/>
            <person name="Nusbaum C."/>
            <person name="Birren B."/>
        </authorList>
    </citation>
    <scope>NUCLEOTIDE SEQUENCE [LARGE SCALE GENOMIC DNA]</scope>
    <source>
        <strain evidence="1">CBS 10118</strain>
    </source>
</reference>
<gene>
    <name evidence="1" type="ORF">I302_07947</name>
    <name evidence="2" type="ORF">I302_108809</name>
</gene>
<dbReference type="OrthoDB" id="2830113at2759"/>
<keyword evidence="3" id="KW-1185">Reference proteome</keyword>
<reference evidence="2" key="4">
    <citation type="submission" date="2024-02" db="EMBL/GenBank/DDBJ databases">
        <title>Comparative genomics of Cryptococcus and Kwoniella reveals pathogenesis evolution and contrasting modes of karyotype evolution via chromosome fusion or intercentromeric recombination.</title>
        <authorList>
            <person name="Coelho M.A."/>
            <person name="David-Palma M."/>
            <person name="Shea T."/>
            <person name="Bowers K."/>
            <person name="McGinley-Smith S."/>
            <person name="Mohammad A.W."/>
            <person name="Gnirke A."/>
            <person name="Yurkov A.M."/>
            <person name="Nowrousian M."/>
            <person name="Sun S."/>
            <person name="Cuomo C.A."/>
            <person name="Heitman J."/>
        </authorList>
    </citation>
    <scope>NUCLEOTIDE SEQUENCE</scope>
    <source>
        <strain evidence="2">CBS 10118</strain>
    </source>
</reference>
<dbReference type="VEuPathDB" id="FungiDB:I302_07947"/>
<name>A0A1B9FU53_9TREE</name>
<evidence type="ECO:0008006" key="4">
    <source>
        <dbReference type="Google" id="ProtNLM"/>
    </source>
</evidence>
<sequence length="113" mass="12792">MPAISSNQDLISHYRSYISSINSLPNSTLNPYLADQINHNDRLLSPEEYHKLIIPGSIFRIVDVLASVEDRRIGARLEIELGDGSGRVVREHVFYKLGEGWGIERVWSMVEGL</sequence>